<dbReference type="AlphaFoldDB" id="A0A9Q0P2V3"/>
<accession>A0A9Q0P2V3</accession>
<sequence>MFMFLVFFCFFFFYKLWRMGIAREIVLQRNTIFELLLEFPWQIAGNEIDDVWLVSRVCCLLCMFFFPRNLQSFFVVVK</sequence>
<reference evidence="1" key="1">
    <citation type="submission" date="2022-11" db="EMBL/GenBank/DDBJ databases">
        <authorList>
            <person name="Hyden B.L."/>
            <person name="Feng K."/>
            <person name="Yates T."/>
            <person name="Jawdy S."/>
            <person name="Smart L.B."/>
            <person name="Muchero W."/>
        </authorList>
    </citation>
    <scope>NUCLEOTIDE SEQUENCE</scope>
    <source>
        <tissue evidence="1">Shoot tip</tissue>
    </source>
</reference>
<gene>
    <name evidence="1" type="ORF">OIU79_020127</name>
</gene>
<dbReference type="EMBL" id="JAPFFK010000020">
    <property type="protein sequence ID" value="KAJ6680559.1"/>
    <property type="molecule type" value="Genomic_DNA"/>
</dbReference>
<keyword evidence="2" id="KW-1185">Reference proteome</keyword>
<proteinExistence type="predicted"/>
<organism evidence="1 2">
    <name type="scientific">Salix purpurea</name>
    <name type="common">Purple osier willow</name>
    <dbReference type="NCBI Taxonomy" id="77065"/>
    <lineage>
        <taxon>Eukaryota</taxon>
        <taxon>Viridiplantae</taxon>
        <taxon>Streptophyta</taxon>
        <taxon>Embryophyta</taxon>
        <taxon>Tracheophyta</taxon>
        <taxon>Spermatophyta</taxon>
        <taxon>Magnoliopsida</taxon>
        <taxon>eudicotyledons</taxon>
        <taxon>Gunneridae</taxon>
        <taxon>Pentapetalae</taxon>
        <taxon>rosids</taxon>
        <taxon>fabids</taxon>
        <taxon>Malpighiales</taxon>
        <taxon>Salicaceae</taxon>
        <taxon>Saliceae</taxon>
        <taxon>Salix</taxon>
    </lineage>
</organism>
<evidence type="ECO:0000313" key="2">
    <source>
        <dbReference type="Proteomes" id="UP001151532"/>
    </source>
</evidence>
<reference evidence="1" key="2">
    <citation type="journal article" date="2023" name="Int. J. Mol. Sci.">
        <title>De Novo Assembly and Annotation of 11 Diverse Shrub Willow (Salix) Genomes Reveals Novel Gene Organization in Sex-Linked Regions.</title>
        <authorList>
            <person name="Hyden B."/>
            <person name="Feng K."/>
            <person name="Yates T.B."/>
            <person name="Jawdy S."/>
            <person name="Cereghino C."/>
            <person name="Smart L.B."/>
            <person name="Muchero W."/>
        </authorList>
    </citation>
    <scope>NUCLEOTIDE SEQUENCE</scope>
    <source>
        <tissue evidence="1">Shoot tip</tissue>
    </source>
</reference>
<protein>
    <submittedName>
        <fullName evidence="1">Uncharacterized protein</fullName>
    </submittedName>
</protein>
<comment type="caution">
    <text evidence="1">The sequence shown here is derived from an EMBL/GenBank/DDBJ whole genome shotgun (WGS) entry which is preliminary data.</text>
</comment>
<evidence type="ECO:0000313" key="1">
    <source>
        <dbReference type="EMBL" id="KAJ6680559.1"/>
    </source>
</evidence>
<name>A0A9Q0P2V3_SALPP</name>
<dbReference type="Proteomes" id="UP001151532">
    <property type="component" value="Chromosome 14"/>
</dbReference>